<accession>A0AAJ5YTE8</accession>
<sequence>MSESVEDPVSLSLDLLRRLPPAEVSKNVKILAEVLPDYADDLYSGVDQPLTLRIDPTPTGAHREYLCCDYNRIGNSWRSCISNTYQPDLSEEEQKQDLAVYTAGKLRELELRANAAFEVYRKLTYLWDVGVDSPGDPPANFAGVILFKKVATVAHDDRLDGPASVKSAKYKFSSTVMLTLNRHQGVESCEGNIDLSGSLSRETEETMKVIDATGHIHNLGRIVEEVESKIRNQLQEIYFGKTSDIVNQLRSLEDLEAARNLRQLQEELRGGWQR</sequence>
<evidence type="ECO:0000256" key="2">
    <source>
        <dbReference type="ARBA" id="ARBA00006039"/>
    </source>
</evidence>
<dbReference type="GO" id="GO:0051016">
    <property type="term" value="P:barbed-end actin filament capping"/>
    <property type="evidence" value="ECO:0007669"/>
    <property type="project" value="UniProtKB-UniRule"/>
</dbReference>
<evidence type="ECO:0000256" key="4">
    <source>
        <dbReference type="ARBA" id="ARBA00022490"/>
    </source>
</evidence>
<evidence type="ECO:0000256" key="3">
    <source>
        <dbReference type="ARBA" id="ARBA00022467"/>
    </source>
</evidence>
<keyword evidence="9" id="KW-1185">Reference proteome</keyword>
<evidence type="ECO:0000256" key="1">
    <source>
        <dbReference type="ARBA" id="ARBA00004245"/>
    </source>
</evidence>
<evidence type="ECO:0000256" key="6">
    <source>
        <dbReference type="ARBA" id="ARBA00023212"/>
    </source>
</evidence>
<dbReference type="PANTHER" id="PTHR10619">
    <property type="entry name" value="F-ACTIN-CAPPING PROTEIN SUBUNIT BETA"/>
    <property type="match status" value="1"/>
</dbReference>
<dbReference type="InterPro" id="IPR001698">
    <property type="entry name" value="CAPZB"/>
</dbReference>
<dbReference type="EMBL" id="CP119944">
    <property type="protein sequence ID" value="WFC98945.1"/>
    <property type="molecule type" value="Genomic_DNA"/>
</dbReference>
<protein>
    <recommendedName>
        <fullName evidence="7">F-actin-capping protein subunit beta</fullName>
    </recommendedName>
</protein>
<dbReference type="Gene3D" id="1.20.58.570">
    <property type="match status" value="1"/>
</dbReference>
<dbReference type="InterPro" id="IPR043175">
    <property type="entry name" value="CAPZB_N"/>
</dbReference>
<dbReference type="GO" id="GO:0008290">
    <property type="term" value="C:F-actin capping protein complex"/>
    <property type="evidence" value="ECO:0007669"/>
    <property type="project" value="UniProtKB-UniRule"/>
</dbReference>
<gene>
    <name evidence="8" type="primary">CAP2</name>
    <name evidence="8" type="ORF">MYAM1_001678</name>
</gene>
<comment type="similarity">
    <text evidence="2 7">Belongs to the F-actin-capping protein beta subunit family.</text>
</comment>
<comment type="function">
    <text evidence="7">F-actin-capping proteins bind in a Ca(2+)-independent manner to the fast growing ends of actin filaments (barbed end) thereby blocking the exchange of subunits at these ends. Unlike other capping proteins (such as gelsolin and severin), these proteins do not sever actin filaments.</text>
</comment>
<dbReference type="SUPFAM" id="SSF90096">
    <property type="entry name" value="Subunits of heterodimeric actin filament capping protein Capz"/>
    <property type="match status" value="1"/>
</dbReference>
<dbReference type="PRINTS" id="PR00192">
    <property type="entry name" value="FACTINCAPB"/>
</dbReference>
<comment type="subcellular location">
    <subcellularLocation>
        <location evidence="1 7">Cytoplasm</location>
        <location evidence="1 7">Cytoskeleton</location>
    </subcellularLocation>
</comment>
<keyword evidence="6 7" id="KW-0206">Cytoskeleton</keyword>
<dbReference type="Pfam" id="PF01115">
    <property type="entry name" value="F_actin_cap_B"/>
    <property type="match status" value="1"/>
</dbReference>
<evidence type="ECO:0000256" key="7">
    <source>
        <dbReference type="RuleBase" id="RU365078"/>
    </source>
</evidence>
<evidence type="ECO:0000313" key="9">
    <source>
        <dbReference type="Proteomes" id="UP001219567"/>
    </source>
</evidence>
<dbReference type="Gene3D" id="3.90.1150.210">
    <property type="entry name" value="F-actin capping protein, beta subunit"/>
    <property type="match status" value="1"/>
</dbReference>
<organism evidence="8 9">
    <name type="scientific">Malassezia yamatoensis</name>
    <dbReference type="NCBI Taxonomy" id="253288"/>
    <lineage>
        <taxon>Eukaryota</taxon>
        <taxon>Fungi</taxon>
        <taxon>Dikarya</taxon>
        <taxon>Basidiomycota</taxon>
        <taxon>Ustilaginomycotina</taxon>
        <taxon>Malasseziomycetes</taxon>
        <taxon>Malasseziales</taxon>
        <taxon>Malasseziaceae</taxon>
        <taxon>Malassezia</taxon>
    </lineage>
</organism>
<proteinExistence type="inferred from homology"/>
<dbReference type="Proteomes" id="UP001219567">
    <property type="component" value="Chromosome 2"/>
</dbReference>
<keyword evidence="3 7" id="KW-0117">Actin capping</keyword>
<dbReference type="PANTHER" id="PTHR10619:SF0">
    <property type="entry name" value="F-ACTIN-CAPPING PROTEIN SUBUNIT BETA ISOFORMS 1 AND 2"/>
    <property type="match status" value="1"/>
</dbReference>
<evidence type="ECO:0000313" key="8">
    <source>
        <dbReference type="EMBL" id="WFC98945.1"/>
    </source>
</evidence>
<keyword evidence="4 7" id="KW-0963">Cytoplasm</keyword>
<dbReference type="GO" id="GO:0051015">
    <property type="term" value="F:actin filament binding"/>
    <property type="evidence" value="ECO:0007669"/>
    <property type="project" value="TreeGrafter"/>
</dbReference>
<dbReference type="AlphaFoldDB" id="A0AAJ5YTE8"/>
<name>A0AAJ5YTE8_9BASI</name>
<dbReference type="InterPro" id="IPR042276">
    <property type="entry name" value="CapZ_alpha/beta_2"/>
</dbReference>
<keyword evidence="5 7" id="KW-0009">Actin-binding</keyword>
<comment type="subunit">
    <text evidence="7">Heterodimer of an alpha and a beta subunit.</text>
</comment>
<dbReference type="InterPro" id="IPR037282">
    <property type="entry name" value="CapZ_alpha/beta"/>
</dbReference>
<evidence type="ECO:0000256" key="5">
    <source>
        <dbReference type="ARBA" id="ARBA00023203"/>
    </source>
</evidence>
<reference evidence="8 9" key="1">
    <citation type="submission" date="2023-03" db="EMBL/GenBank/DDBJ databases">
        <title>Mating type loci evolution in Malassezia.</title>
        <authorList>
            <person name="Coelho M.A."/>
        </authorList>
    </citation>
    <scope>NUCLEOTIDE SEQUENCE [LARGE SCALE GENOMIC DNA]</scope>
    <source>
        <strain evidence="8 9">CBS 9725</strain>
    </source>
</reference>
<dbReference type="GO" id="GO:0000902">
    <property type="term" value="P:cell morphogenesis"/>
    <property type="evidence" value="ECO:0007669"/>
    <property type="project" value="TreeGrafter"/>
</dbReference>